<dbReference type="Pfam" id="PF01105">
    <property type="entry name" value="EMP24_GP25L"/>
    <property type="match status" value="1"/>
</dbReference>
<keyword evidence="3 7" id="KW-0812">Transmembrane</keyword>
<dbReference type="Gramene" id="RZC83360">
    <property type="protein sequence ID" value="RZC83360"/>
    <property type="gene ID" value="C5167_046145"/>
</dbReference>
<reference evidence="12 13" key="1">
    <citation type="journal article" date="2018" name="Science">
        <title>The opium poppy genome and morphinan production.</title>
        <authorList>
            <person name="Guo L."/>
            <person name="Winzer T."/>
            <person name="Yang X."/>
            <person name="Li Y."/>
            <person name="Ning Z."/>
            <person name="He Z."/>
            <person name="Teodor R."/>
            <person name="Lu Y."/>
            <person name="Bowser T.A."/>
            <person name="Graham I.A."/>
            <person name="Ye K."/>
        </authorList>
    </citation>
    <scope>NUCLEOTIDE SEQUENCE [LARGE SCALE GENOMIC DNA]</scope>
    <source>
        <strain evidence="13">cv. HN1</strain>
        <tissue evidence="12">Leaves</tissue>
    </source>
</reference>
<evidence type="ECO:0000256" key="4">
    <source>
        <dbReference type="ARBA" id="ARBA00022729"/>
    </source>
</evidence>
<keyword evidence="4 10" id="KW-0732">Signal</keyword>
<keyword evidence="6 9" id="KW-0472">Membrane</keyword>
<feature type="transmembrane region" description="Helical" evidence="9">
    <location>
        <begin position="174"/>
        <end position="194"/>
    </location>
</feature>
<feature type="signal peptide" evidence="10">
    <location>
        <begin position="1"/>
        <end position="18"/>
    </location>
</feature>
<evidence type="ECO:0000256" key="8">
    <source>
        <dbReference type="SAM" id="Coils"/>
    </source>
</evidence>
<comment type="similarity">
    <text evidence="2 7">Belongs to the EMP24/GP25L family.</text>
</comment>
<dbReference type="EMBL" id="CM010725">
    <property type="protein sequence ID" value="RZC83360.1"/>
    <property type="molecule type" value="Genomic_DNA"/>
</dbReference>
<dbReference type="InterPro" id="IPR009038">
    <property type="entry name" value="GOLD_dom"/>
</dbReference>
<dbReference type="PANTHER" id="PTHR22811">
    <property type="entry name" value="TRANSMEMBRANE EMP24 DOMAIN-CONTAINING PROTEIN"/>
    <property type="match status" value="1"/>
</dbReference>
<feature type="domain" description="GOLD" evidence="11">
    <location>
        <begin position="28"/>
        <end position="114"/>
    </location>
</feature>
<evidence type="ECO:0000256" key="7">
    <source>
        <dbReference type="RuleBase" id="RU003827"/>
    </source>
</evidence>
<evidence type="ECO:0000256" key="6">
    <source>
        <dbReference type="ARBA" id="ARBA00023136"/>
    </source>
</evidence>
<proteinExistence type="inferred from homology"/>
<evidence type="ECO:0000313" key="12">
    <source>
        <dbReference type="EMBL" id="RZC83360.1"/>
    </source>
</evidence>
<evidence type="ECO:0000259" key="11">
    <source>
        <dbReference type="PROSITE" id="PS50866"/>
    </source>
</evidence>
<dbReference type="OrthoDB" id="759142at2759"/>
<dbReference type="STRING" id="3469.A0A4Y7LFE3"/>
<keyword evidence="13" id="KW-1185">Reference proteome</keyword>
<protein>
    <recommendedName>
        <fullName evidence="11">GOLD domain-containing protein</fullName>
    </recommendedName>
</protein>
<evidence type="ECO:0000256" key="5">
    <source>
        <dbReference type="ARBA" id="ARBA00022989"/>
    </source>
</evidence>
<comment type="subcellular location">
    <subcellularLocation>
        <location evidence="1 7">Membrane</location>
        <topology evidence="1 7">Single-pass type I membrane protein</topology>
    </subcellularLocation>
</comment>
<dbReference type="InterPro" id="IPR015720">
    <property type="entry name" value="Emp24-like"/>
</dbReference>
<sequence length="206" mass="23773">MLQIRVILILSLLIQIESFVFNLESGRTKCISEDLYINSVTHAHYFINGTASHNYKISARVSDPDGESLHYAESVEKGEFAFTATKNGEHNVCFWFPHFDPSIPPIPIEFEWRTGVAMNQQISNSILRKDKISFTELELKKMEESIISIHESMKNLREREEEMQMLNQSTNSRMAVLSMLSLFVCLGVAGLQLWHLKTFFERKKVI</sequence>
<feature type="coiled-coil region" evidence="8">
    <location>
        <begin position="139"/>
        <end position="173"/>
    </location>
</feature>
<keyword evidence="8" id="KW-0175">Coiled coil</keyword>
<evidence type="ECO:0000256" key="10">
    <source>
        <dbReference type="SAM" id="SignalP"/>
    </source>
</evidence>
<dbReference type="OMA" id="MTITIMI"/>
<feature type="chain" id="PRO_5021483083" description="GOLD domain-containing protein" evidence="10">
    <location>
        <begin position="19"/>
        <end position="206"/>
    </location>
</feature>
<organism evidence="12 13">
    <name type="scientific">Papaver somniferum</name>
    <name type="common">Opium poppy</name>
    <dbReference type="NCBI Taxonomy" id="3469"/>
    <lineage>
        <taxon>Eukaryota</taxon>
        <taxon>Viridiplantae</taxon>
        <taxon>Streptophyta</taxon>
        <taxon>Embryophyta</taxon>
        <taxon>Tracheophyta</taxon>
        <taxon>Spermatophyta</taxon>
        <taxon>Magnoliopsida</taxon>
        <taxon>Ranunculales</taxon>
        <taxon>Papaveraceae</taxon>
        <taxon>Papaveroideae</taxon>
        <taxon>Papaver</taxon>
    </lineage>
</organism>
<evidence type="ECO:0000256" key="2">
    <source>
        <dbReference type="ARBA" id="ARBA00007104"/>
    </source>
</evidence>
<evidence type="ECO:0000256" key="9">
    <source>
        <dbReference type="SAM" id="Phobius"/>
    </source>
</evidence>
<evidence type="ECO:0000256" key="3">
    <source>
        <dbReference type="ARBA" id="ARBA00022692"/>
    </source>
</evidence>
<dbReference type="PROSITE" id="PS50866">
    <property type="entry name" value="GOLD"/>
    <property type="match status" value="1"/>
</dbReference>
<dbReference type="SMART" id="SM01190">
    <property type="entry name" value="EMP24_GP25L"/>
    <property type="match status" value="1"/>
</dbReference>
<dbReference type="GO" id="GO:0016020">
    <property type="term" value="C:membrane"/>
    <property type="evidence" value="ECO:0007669"/>
    <property type="project" value="UniProtKB-SubCell"/>
</dbReference>
<dbReference type="AlphaFoldDB" id="A0A4Y7LFE3"/>
<dbReference type="Proteomes" id="UP000316621">
    <property type="component" value="Chromosome 11"/>
</dbReference>
<name>A0A4Y7LFE3_PAPSO</name>
<accession>A0A4Y7LFE3</accession>
<gene>
    <name evidence="12" type="ORF">C5167_046145</name>
</gene>
<evidence type="ECO:0000313" key="13">
    <source>
        <dbReference type="Proteomes" id="UP000316621"/>
    </source>
</evidence>
<keyword evidence="5 9" id="KW-1133">Transmembrane helix</keyword>
<evidence type="ECO:0000256" key="1">
    <source>
        <dbReference type="ARBA" id="ARBA00004479"/>
    </source>
</evidence>